<dbReference type="RefSeq" id="XP_016218774.1">
    <property type="nucleotide sequence ID" value="XM_016353621.1"/>
</dbReference>
<dbReference type="SUPFAM" id="SSF55718">
    <property type="entry name" value="SCP-like"/>
    <property type="match status" value="1"/>
</dbReference>
<dbReference type="PANTHER" id="PTHR10094:SF25">
    <property type="entry name" value="SCP2 STEROL-BINDING DOMAIN-CONTAINING PROTEIN 1"/>
    <property type="match status" value="1"/>
</dbReference>
<reference evidence="2 3" key="1">
    <citation type="submission" date="2015-01" db="EMBL/GenBank/DDBJ databases">
        <title>The Genome Sequence of Ochroconis gallopava CBS43764.</title>
        <authorList>
            <consortium name="The Broad Institute Genomics Platform"/>
            <person name="Cuomo C."/>
            <person name="de Hoog S."/>
            <person name="Gorbushina A."/>
            <person name="Stielow B."/>
            <person name="Teixiera M."/>
            <person name="Abouelleil A."/>
            <person name="Chapman S.B."/>
            <person name="Priest M."/>
            <person name="Young S.K."/>
            <person name="Wortman J."/>
            <person name="Nusbaum C."/>
            <person name="Birren B."/>
        </authorList>
    </citation>
    <scope>NUCLEOTIDE SEQUENCE [LARGE SCALE GENOMIC DNA]</scope>
    <source>
        <strain evidence="2 3">CBS 43764</strain>
    </source>
</reference>
<name>A0A0D2AQV6_9PEZI</name>
<dbReference type="VEuPathDB" id="FungiDB:PV09_00824"/>
<dbReference type="PANTHER" id="PTHR10094">
    <property type="entry name" value="STEROL CARRIER PROTEIN 2 SCP-2 FAMILY PROTEIN"/>
    <property type="match status" value="1"/>
</dbReference>
<dbReference type="InterPro" id="IPR036527">
    <property type="entry name" value="SCP2_sterol-bd_dom_sf"/>
</dbReference>
<feature type="domain" description="SCP2" evidence="1">
    <location>
        <begin position="16"/>
        <end position="120"/>
    </location>
</feature>
<dbReference type="FunFam" id="3.30.1050.10:FF:000001">
    <property type="entry name" value="Putative Non-specific lipid-transfer protein"/>
    <property type="match status" value="1"/>
</dbReference>
<dbReference type="OrthoDB" id="10265837at2759"/>
<dbReference type="InParanoid" id="A0A0D2AQV6"/>
<dbReference type="AlphaFoldDB" id="A0A0D2AQV6"/>
<dbReference type="GO" id="GO:0005829">
    <property type="term" value="C:cytosol"/>
    <property type="evidence" value="ECO:0007669"/>
    <property type="project" value="TreeGrafter"/>
</dbReference>
<dbReference type="STRING" id="253628.A0A0D2AQV6"/>
<gene>
    <name evidence="2" type="ORF">PV09_00824</name>
</gene>
<dbReference type="InterPro" id="IPR003033">
    <property type="entry name" value="SCP2_sterol-bd_dom"/>
</dbReference>
<dbReference type="Proteomes" id="UP000053259">
    <property type="component" value="Unassembled WGS sequence"/>
</dbReference>
<dbReference type="Gene3D" id="3.30.1050.10">
    <property type="entry name" value="SCP2 sterol-binding domain"/>
    <property type="match status" value="1"/>
</dbReference>
<protein>
    <recommendedName>
        <fullName evidence="1">SCP2 domain-containing protein</fullName>
    </recommendedName>
</protein>
<dbReference type="EMBL" id="KN847530">
    <property type="protein sequence ID" value="KIW08905.1"/>
    <property type="molecule type" value="Genomic_DNA"/>
</dbReference>
<evidence type="ECO:0000259" key="1">
    <source>
        <dbReference type="Pfam" id="PF02036"/>
    </source>
</evidence>
<organism evidence="2 3">
    <name type="scientific">Verruconis gallopava</name>
    <dbReference type="NCBI Taxonomy" id="253628"/>
    <lineage>
        <taxon>Eukaryota</taxon>
        <taxon>Fungi</taxon>
        <taxon>Dikarya</taxon>
        <taxon>Ascomycota</taxon>
        <taxon>Pezizomycotina</taxon>
        <taxon>Dothideomycetes</taxon>
        <taxon>Pleosporomycetidae</taxon>
        <taxon>Venturiales</taxon>
        <taxon>Sympoventuriaceae</taxon>
        <taxon>Verruconis</taxon>
    </lineage>
</organism>
<dbReference type="Pfam" id="PF02036">
    <property type="entry name" value="SCP2"/>
    <property type="match status" value="1"/>
</dbReference>
<evidence type="ECO:0000313" key="3">
    <source>
        <dbReference type="Proteomes" id="UP000053259"/>
    </source>
</evidence>
<evidence type="ECO:0000313" key="2">
    <source>
        <dbReference type="EMBL" id="KIW08905.1"/>
    </source>
</evidence>
<keyword evidence="3" id="KW-1185">Reference proteome</keyword>
<dbReference type="HOGENOM" id="CLU_105945_0_2_1"/>
<dbReference type="GeneID" id="27308797"/>
<proteinExistence type="predicted"/>
<sequence length="129" mass="13473">MGLADPAFASSAAFDAIQAAINDNPKEKAQAIKTAGTIFGFTLKNKEGKTASWHVDLKKTGNVGTGEAPAGEKADVILLLSDEDFGKLLSGTGNPQSLFMSGKLKVRGDIMKATKLQPVLGLVQTKAKL</sequence>
<accession>A0A0D2AQV6</accession>